<feature type="non-terminal residue" evidence="1">
    <location>
        <position position="1"/>
    </location>
</feature>
<dbReference type="AlphaFoldDB" id="A0A2P6ASY5"/>
<organism evidence="1 2">
    <name type="scientific">Amnimonas aquatica</name>
    <dbReference type="NCBI Taxonomy" id="2094561"/>
    <lineage>
        <taxon>Bacteria</taxon>
        <taxon>Pseudomonadati</taxon>
        <taxon>Pseudomonadota</taxon>
        <taxon>Gammaproteobacteria</taxon>
        <taxon>Moraxellales</taxon>
        <taxon>Moraxellaceae</taxon>
        <taxon>Amnimonas</taxon>
    </lineage>
</organism>
<dbReference type="EMBL" id="PTQZ01000078">
    <property type="protein sequence ID" value="PQA44886.1"/>
    <property type="molecule type" value="Genomic_DNA"/>
</dbReference>
<dbReference type="Proteomes" id="UP000243900">
    <property type="component" value="Unassembled WGS sequence"/>
</dbReference>
<name>A0A2P6ASY5_9GAMM</name>
<accession>A0A2P6ASY5</accession>
<dbReference type="OrthoDB" id="6716594at2"/>
<evidence type="ECO:0000313" key="1">
    <source>
        <dbReference type="EMBL" id="PQA44886.1"/>
    </source>
</evidence>
<comment type="caution">
    <text evidence="1">The sequence shown here is derived from an EMBL/GenBank/DDBJ whole genome shotgun (WGS) entry which is preliminary data.</text>
</comment>
<proteinExistence type="predicted"/>
<protein>
    <submittedName>
        <fullName evidence="1">Uncharacterized protein</fullName>
    </submittedName>
</protein>
<dbReference type="RefSeq" id="WP_158249269.1">
    <property type="nucleotide sequence ID" value="NZ_PTQZ01000078.1"/>
</dbReference>
<gene>
    <name evidence="1" type="ORF">C5O18_04665</name>
</gene>
<reference evidence="2" key="1">
    <citation type="submission" date="2018-02" db="EMBL/GenBank/DDBJ databases">
        <title>Genome sequencing of Solimonas sp. HR-BB.</title>
        <authorList>
            <person name="Lee Y."/>
            <person name="Jeon C.O."/>
        </authorList>
    </citation>
    <scope>NUCLEOTIDE SEQUENCE [LARGE SCALE GENOMIC DNA]</scope>
    <source>
        <strain evidence="2">HR-E</strain>
    </source>
</reference>
<sequence>NAVATIVGQPVIPIEHAVRSNNDLTASANATKGSGSVKVRGEVSFLPDGRMTVRLANIEPVRLSAQLSALGNLLVGELKVRVPTQRFIIDASLAPLKPALQ</sequence>
<keyword evidence="2" id="KW-1185">Reference proteome</keyword>
<evidence type="ECO:0000313" key="2">
    <source>
        <dbReference type="Proteomes" id="UP000243900"/>
    </source>
</evidence>